<gene>
    <name evidence="3" type="ORF">PRUPE_1G148300</name>
</gene>
<evidence type="ECO:0000313" key="4">
    <source>
        <dbReference type="Proteomes" id="UP000006882"/>
    </source>
</evidence>
<dbReference type="PANTHER" id="PTHR31286:SF99">
    <property type="entry name" value="DUF4283 DOMAIN-CONTAINING PROTEIN"/>
    <property type="match status" value="1"/>
</dbReference>
<keyword evidence="1" id="KW-0472">Membrane</keyword>
<keyword evidence="1" id="KW-1133">Transmembrane helix</keyword>
<dbReference type="eggNOG" id="KOG1075">
    <property type="taxonomic scope" value="Eukaryota"/>
</dbReference>
<dbReference type="InterPro" id="IPR040256">
    <property type="entry name" value="At4g02000-like"/>
</dbReference>
<dbReference type="InterPro" id="IPR025558">
    <property type="entry name" value="DUF4283"/>
</dbReference>
<organism evidence="3 4">
    <name type="scientific">Prunus persica</name>
    <name type="common">Peach</name>
    <name type="synonym">Amygdalus persica</name>
    <dbReference type="NCBI Taxonomy" id="3760"/>
    <lineage>
        <taxon>Eukaryota</taxon>
        <taxon>Viridiplantae</taxon>
        <taxon>Streptophyta</taxon>
        <taxon>Embryophyta</taxon>
        <taxon>Tracheophyta</taxon>
        <taxon>Spermatophyta</taxon>
        <taxon>Magnoliopsida</taxon>
        <taxon>eudicotyledons</taxon>
        <taxon>Gunneridae</taxon>
        <taxon>Pentapetalae</taxon>
        <taxon>rosids</taxon>
        <taxon>fabids</taxon>
        <taxon>Rosales</taxon>
        <taxon>Rosaceae</taxon>
        <taxon>Amygdaloideae</taxon>
        <taxon>Amygdaleae</taxon>
        <taxon>Prunus</taxon>
    </lineage>
</organism>
<sequence length="521" mass="60936">MKREKEKLWGGKEGKGTRAQLGLKNLGIWKIRKRKRSRKERIRHYSQQTEEEFKRYHLYLVGCGPIGIFHSDSTQSKKLGWYYKTLCWKREEDHQKSAVKNPMVSVEHLVSVPEFSDWGRDLFYCYFPILKSDNYYLLMLWLTFIQSNGQDGLKNIKDLFCWVNQLRKKACVAAGWHSQNLGEVLSLSLKNSCMHWWCGLCNHHCYISAPTIYTVLWLWFFICSPVFLTCYCWSCVLFCSFEMNPQLVANSSHTRSRSSSPRAPPKPARNSLLAPSIIQRGRFTFTMENNETRVSTTALASSVQGHFESFCLVGKVFGVPAPRRAIRNCLKSDWKNLQDEVYVDHIGRDWYKIEFYCEEDVEHVMKNRPWFVQGQIFALQRWRPDFSPFHATVESIVFWARIPFLPLHYKDPKVLSDLVSILGTPISIDQASMIGKQSMFVRVCLEVDLIKPLKRCLILGEGPKETRIFISYEDLFAIYFYCSQKKEPGHICPIKISNKNYLQVERLNNEPKFFPKNLVMD</sequence>
<proteinExistence type="predicted"/>
<dbReference type="PANTHER" id="PTHR31286">
    <property type="entry name" value="GLYCINE-RICH CELL WALL STRUCTURAL PROTEIN 1.8-LIKE"/>
    <property type="match status" value="1"/>
</dbReference>
<keyword evidence="1" id="KW-0812">Transmembrane</keyword>
<dbReference type="EMBL" id="CM007651">
    <property type="protein sequence ID" value="ONI28565.1"/>
    <property type="molecule type" value="Genomic_DNA"/>
</dbReference>
<reference evidence="3 4" key="1">
    <citation type="journal article" date="2013" name="Nat. Genet.">
        <title>The high-quality draft genome of peach (Prunus persica) identifies unique patterns of genetic diversity, domestication and genome evolution.</title>
        <authorList>
            <consortium name="International Peach Genome Initiative"/>
            <person name="Verde I."/>
            <person name="Abbott A.G."/>
            <person name="Scalabrin S."/>
            <person name="Jung S."/>
            <person name="Shu S."/>
            <person name="Marroni F."/>
            <person name="Zhebentyayeva T."/>
            <person name="Dettori M.T."/>
            <person name="Grimwood J."/>
            <person name="Cattonaro F."/>
            <person name="Zuccolo A."/>
            <person name="Rossini L."/>
            <person name="Jenkins J."/>
            <person name="Vendramin E."/>
            <person name="Meisel L.A."/>
            <person name="Decroocq V."/>
            <person name="Sosinski B."/>
            <person name="Prochnik S."/>
            <person name="Mitros T."/>
            <person name="Policriti A."/>
            <person name="Cipriani G."/>
            <person name="Dondini L."/>
            <person name="Ficklin S."/>
            <person name="Goodstein D.M."/>
            <person name="Xuan P."/>
            <person name="Del Fabbro C."/>
            <person name="Aramini V."/>
            <person name="Copetti D."/>
            <person name="Gonzalez S."/>
            <person name="Horner D.S."/>
            <person name="Falchi R."/>
            <person name="Lucas S."/>
            <person name="Mica E."/>
            <person name="Maldonado J."/>
            <person name="Lazzari B."/>
            <person name="Bielenberg D."/>
            <person name="Pirona R."/>
            <person name="Miculan M."/>
            <person name="Barakat A."/>
            <person name="Testolin R."/>
            <person name="Stella A."/>
            <person name="Tartarini S."/>
            <person name="Tonutti P."/>
            <person name="Arus P."/>
            <person name="Orellana A."/>
            <person name="Wells C."/>
            <person name="Main D."/>
            <person name="Vizzotto G."/>
            <person name="Silva H."/>
            <person name="Salamini F."/>
            <person name="Schmutz J."/>
            <person name="Morgante M."/>
            <person name="Rokhsar D.S."/>
        </authorList>
    </citation>
    <scope>NUCLEOTIDE SEQUENCE [LARGE SCALE GENOMIC DNA]</scope>
    <source>
        <strain evidence="4">cv. Nemared</strain>
    </source>
</reference>
<evidence type="ECO:0000259" key="2">
    <source>
        <dbReference type="Pfam" id="PF14111"/>
    </source>
</evidence>
<evidence type="ECO:0000256" key="1">
    <source>
        <dbReference type="SAM" id="Phobius"/>
    </source>
</evidence>
<feature type="transmembrane region" description="Helical" evidence="1">
    <location>
        <begin position="216"/>
        <end position="241"/>
    </location>
</feature>
<dbReference type="Proteomes" id="UP000006882">
    <property type="component" value="Chromosome G1"/>
</dbReference>
<name>A0A251R0J6_PRUPE</name>
<accession>A0A251R0J6</accession>
<keyword evidence="4" id="KW-1185">Reference proteome</keyword>
<dbReference type="Gramene" id="ONI28565">
    <property type="protein sequence ID" value="ONI28565"/>
    <property type="gene ID" value="PRUPE_1G148300"/>
</dbReference>
<dbReference type="AlphaFoldDB" id="A0A251R0J6"/>
<dbReference type="Pfam" id="PF14111">
    <property type="entry name" value="DUF4283"/>
    <property type="match status" value="1"/>
</dbReference>
<feature type="domain" description="DUF4283" evidence="2">
    <location>
        <begin position="310"/>
        <end position="388"/>
    </location>
</feature>
<protein>
    <recommendedName>
        <fullName evidence="2">DUF4283 domain-containing protein</fullName>
    </recommendedName>
</protein>
<evidence type="ECO:0000313" key="3">
    <source>
        <dbReference type="EMBL" id="ONI28565.1"/>
    </source>
</evidence>